<reference evidence="2 3" key="1">
    <citation type="submission" date="2020-07" db="EMBL/GenBank/DDBJ databases">
        <title>Definition of the novel symbiovar canariense within Mesorhizobium novociceri, a new species of genus Mesorhizobium nodulating Cicer canariense in the Caldera de Taburiente National Park (La Palma, Canary Islands).</title>
        <authorList>
            <person name="Leon-Barrios M."/>
            <person name="Perez-Yepez J."/>
            <person name="Flores-Felix J.D."/>
            <person name="Ramirez-Baena M.H."/>
            <person name="Pulido-Suarez L."/>
            <person name="Igual J.M."/>
            <person name="Velazquez E."/>
            <person name="Peix A."/>
        </authorList>
    </citation>
    <scope>NUCLEOTIDE SEQUENCE [LARGE SCALE GENOMIC DNA]</scope>
    <source>
        <strain evidence="2 3">CCANP35</strain>
    </source>
</reference>
<feature type="transmembrane region" description="Helical" evidence="1">
    <location>
        <begin position="59"/>
        <end position="79"/>
    </location>
</feature>
<evidence type="ECO:0000256" key="1">
    <source>
        <dbReference type="SAM" id="Phobius"/>
    </source>
</evidence>
<dbReference type="RefSeq" id="WP_181055976.1">
    <property type="nucleotide sequence ID" value="NZ_JACDTY010000001.1"/>
</dbReference>
<organism evidence="2 3">
    <name type="scientific">Mesorhizobium neociceri</name>
    <dbReference type="NCBI Taxonomy" id="1307853"/>
    <lineage>
        <taxon>Bacteria</taxon>
        <taxon>Pseudomonadati</taxon>
        <taxon>Pseudomonadota</taxon>
        <taxon>Alphaproteobacteria</taxon>
        <taxon>Hyphomicrobiales</taxon>
        <taxon>Phyllobacteriaceae</taxon>
        <taxon>Mesorhizobium</taxon>
    </lineage>
</organism>
<dbReference type="AlphaFoldDB" id="A0A838AYW3"/>
<sequence length="594" mass="64957">MLLVLGLAAIPCLLFPQMAIVAAMSIVGIPIAILMALIPPAFLFVLLTATVSLGLPTRLAWLTSPLIAAALLAVPPFLINRSMDQTTTALVSGDRDQVIRPFQTGTLAVRSDQSVFWTKTQTHCDDFCMRALLTGSVQRIMVLDYDKEMPDVDFSATARTFHMERRASCPLVELVDARLLDLDGPRDFKAPKASERMRIEIAKGNCLIEAEAPLSEADTVISTGQVKRGLDDYRAGLDPTADTMSVYRISMQSKAGGRFSEVYRSTGVASYRLLPLLLPSYVTGYQFDIRIGFPRLLRLTQLDRFGPRPDWSGFVVHVLGMKLALPAGSADAAVVLAAKLGLSQPIDAVTNSLAEDFFSRLGDKRPASQADIDLAVAALNDRRLDIPRHVYTAASHAKDVTPQSIARLADVLFARLFELDIKVGRFGNIDAPQAGDLALAIQYLPDDVIPAHRANLERLARDTPRRVAAYRVLTRLSALGADGIPTMLYLIDDAALQPRDKGNFWQHSYLAGVQGLCQLGERGAPAAEPFLERIQAGTIPLYSSYDDLAINTLAGMGADKERTWQAVSAKDQTISRGRFDSVFERAKHKIDCSY</sequence>
<proteinExistence type="predicted"/>
<keyword evidence="3" id="KW-1185">Reference proteome</keyword>
<keyword evidence="1" id="KW-0812">Transmembrane</keyword>
<dbReference type="EMBL" id="JACDTY010000001">
    <property type="protein sequence ID" value="MBA1139285.1"/>
    <property type="molecule type" value="Genomic_DNA"/>
</dbReference>
<name>A0A838AYW3_9HYPH</name>
<gene>
    <name evidence="2" type="ORF">H0241_03290</name>
</gene>
<comment type="caution">
    <text evidence="2">The sequence shown here is derived from an EMBL/GenBank/DDBJ whole genome shotgun (WGS) entry which is preliminary data.</text>
</comment>
<accession>A0A838AYW3</accession>
<evidence type="ECO:0000313" key="3">
    <source>
        <dbReference type="Proteomes" id="UP000558284"/>
    </source>
</evidence>
<keyword evidence="1" id="KW-1133">Transmembrane helix</keyword>
<protein>
    <submittedName>
        <fullName evidence="2">Uncharacterized protein</fullName>
    </submittedName>
</protein>
<evidence type="ECO:0000313" key="2">
    <source>
        <dbReference type="EMBL" id="MBA1139285.1"/>
    </source>
</evidence>
<dbReference type="Proteomes" id="UP000558284">
    <property type="component" value="Unassembled WGS sequence"/>
</dbReference>
<keyword evidence="1" id="KW-0472">Membrane</keyword>
<feature type="transmembrane region" description="Helical" evidence="1">
    <location>
        <begin position="29"/>
        <end position="47"/>
    </location>
</feature>